<protein>
    <submittedName>
        <fullName evidence="2">Uncharacterized protein</fullName>
    </submittedName>
</protein>
<sequence>MLPFTHDPACILPARLALQYFIGLAPFSGLSSTVQEDQDPIQHPESPQHSGLVQPSGEEQLRRECRSCTSHLQPMSFPPRVRYILLCDWLAKCPPNSAFGSLAREPLLTFERPWSSINFGVSGPQRLWETASRQYILERRYADRNIKNVAVECIFMELALTDFLNGVGVVAW</sequence>
<gene>
    <name evidence="2" type="ORF">BDV96DRAFT_227232</name>
</gene>
<evidence type="ECO:0000313" key="3">
    <source>
        <dbReference type="Proteomes" id="UP000799770"/>
    </source>
</evidence>
<dbReference type="EMBL" id="ML977340">
    <property type="protein sequence ID" value="KAF2109868.1"/>
    <property type="molecule type" value="Genomic_DNA"/>
</dbReference>
<keyword evidence="3" id="KW-1185">Reference proteome</keyword>
<name>A0A6A5YUW0_9PLEO</name>
<feature type="region of interest" description="Disordered" evidence="1">
    <location>
        <begin position="33"/>
        <end position="56"/>
    </location>
</feature>
<dbReference type="Proteomes" id="UP000799770">
    <property type="component" value="Unassembled WGS sequence"/>
</dbReference>
<reference evidence="2" key="1">
    <citation type="journal article" date="2020" name="Stud. Mycol.">
        <title>101 Dothideomycetes genomes: a test case for predicting lifestyles and emergence of pathogens.</title>
        <authorList>
            <person name="Haridas S."/>
            <person name="Albert R."/>
            <person name="Binder M."/>
            <person name="Bloem J."/>
            <person name="Labutti K."/>
            <person name="Salamov A."/>
            <person name="Andreopoulos B."/>
            <person name="Baker S."/>
            <person name="Barry K."/>
            <person name="Bills G."/>
            <person name="Bluhm B."/>
            <person name="Cannon C."/>
            <person name="Castanera R."/>
            <person name="Culley D."/>
            <person name="Daum C."/>
            <person name="Ezra D."/>
            <person name="Gonzalez J."/>
            <person name="Henrissat B."/>
            <person name="Kuo A."/>
            <person name="Liang C."/>
            <person name="Lipzen A."/>
            <person name="Lutzoni F."/>
            <person name="Magnuson J."/>
            <person name="Mondo S."/>
            <person name="Nolan M."/>
            <person name="Ohm R."/>
            <person name="Pangilinan J."/>
            <person name="Park H.-J."/>
            <person name="Ramirez L."/>
            <person name="Alfaro M."/>
            <person name="Sun H."/>
            <person name="Tritt A."/>
            <person name="Yoshinaga Y."/>
            <person name="Zwiers L.-H."/>
            <person name="Turgeon B."/>
            <person name="Goodwin S."/>
            <person name="Spatafora J."/>
            <person name="Crous P."/>
            <person name="Grigoriev I."/>
        </authorList>
    </citation>
    <scope>NUCLEOTIDE SEQUENCE</scope>
    <source>
        <strain evidence="2">CBS 627.86</strain>
    </source>
</reference>
<proteinExistence type="predicted"/>
<organism evidence="2 3">
    <name type="scientific">Lophiotrema nucula</name>
    <dbReference type="NCBI Taxonomy" id="690887"/>
    <lineage>
        <taxon>Eukaryota</taxon>
        <taxon>Fungi</taxon>
        <taxon>Dikarya</taxon>
        <taxon>Ascomycota</taxon>
        <taxon>Pezizomycotina</taxon>
        <taxon>Dothideomycetes</taxon>
        <taxon>Pleosporomycetidae</taxon>
        <taxon>Pleosporales</taxon>
        <taxon>Lophiotremataceae</taxon>
        <taxon>Lophiotrema</taxon>
    </lineage>
</organism>
<accession>A0A6A5YUW0</accession>
<evidence type="ECO:0000256" key="1">
    <source>
        <dbReference type="SAM" id="MobiDB-lite"/>
    </source>
</evidence>
<dbReference type="AlphaFoldDB" id="A0A6A5YUW0"/>
<evidence type="ECO:0000313" key="2">
    <source>
        <dbReference type="EMBL" id="KAF2109868.1"/>
    </source>
</evidence>